<sequence>MTAESPDIVGRLSVRPAIRSFLHAKKKKFAGHERTIQLKLDLRMSPVQAQECSRDARRDGRFARKDVCDDQRLCPRGGQPALEKVRAVR</sequence>
<dbReference type="AlphaFoldDB" id="A0A7W9B6A0"/>
<name>A0A7W9B6A0_9SPHN</name>
<dbReference type="Proteomes" id="UP000537161">
    <property type="component" value="Unassembled WGS sequence"/>
</dbReference>
<reference evidence="1 2" key="1">
    <citation type="submission" date="2020-08" db="EMBL/GenBank/DDBJ databases">
        <title>Genomic Encyclopedia of Type Strains, Phase IV (KMG-IV): sequencing the most valuable type-strain genomes for metagenomic binning, comparative biology and taxonomic classification.</title>
        <authorList>
            <person name="Goeker M."/>
        </authorList>
    </citation>
    <scope>NUCLEOTIDE SEQUENCE [LARGE SCALE GENOMIC DNA]</scope>
    <source>
        <strain evidence="1 2">DSM 27163</strain>
    </source>
</reference>
<dbReference type="RefSeq" id="WP_184098528.1">
    <property type="nucleotide sequence ID" value="NZ_JACIJH010000007.1"/>
</dbReference>
<keyword evidence="2" id="KW-1185">Reference proteome</keyword>
<comment type="caution">
    <text evidence="1">The sequence shown here is derived from an EMBL/GenBank/DDBJ whole genome shotgun (WGS) entry which is preliminary data.</text>
</comment>
<evidence type="ECO:0000313" key="1">
    <source>
        <dbReference type="EMBL" id="MBB5707045.1"/>
    </source>
</evidence>
<accession>A0A7W9B6A0</accession>
<organism evidence="1 2">
    <name type="scientific">Sphingopyxis panaciterrulae</name>
    <dbReference type="NCBI Taxonomy" id="462372"/>
    <lineage>
        <taxon>Bacteria</taxon>
        <taxon>Pseudomonadati</taxon>
        <taxon>Pseudomonadota</taxon>
        <taxon>Alphaproteobacteria</taxon>
        <taxon>Sphingomonadales</taxon>
        <taxon>Sphingomonadaceae</taxon>
        <taxon>Sphingopyxis</taxon>
    </lineage>
</organism>
<gene>
    <name evidence="1" type="ORF">FHR21_002407</name>
</gene>
<proteinExistence type="predicted"/>
<protein>
    <submittedName>
        <fullName evidence="1">Uncharacterized protein</fullName>
    </submittedName>
</protein>
<dbReference type="EMBL" id="JACIJH010000007">
    <property type="protein sequence ID" value="MBB5707045.1"/>
    <property type="molecule type" value="Genomic_DNA"/>
</dbReference>
<evidence type="ECO:0000313" key="2">
    <source>
        <dbReference type="Proteomes" id="UP000537161"/>
    </source>
</evidence>